<name>A0A850PJA4_9MYCO</name>
<evidence type="ECO:0008006" key="3">
    <source>
        <dbReference type="Google" id="ProtNLM"/>
    </source>
</evidence>
<accession>A0A850PJA4</accession>
<dbReference type="Pfam" id="PF10698">
    <property type="entry name" value="DUF2505"/>
    <property type="match status" value="1"/>
</dbReference>
<comment type="caution">
    <text evidence="1">The sequence shown here is derived from an EMBL/GenBank/DDBJ whole genome shotgun (WGS) entry which is preliminary data.</text>
</comment>
<sequence length="169" mass="18088">MPRSFDVTIETSAPVAHVFSAFGQRDYWLARLAAYGGDSMTLNALESGSDGTVVVRTTQDIRQDMLPGGIARMLPGDTKIMRTESWRPADGGGEVHGEFTISAHGVPSSGAGTMILEPIGAGSSLRVRGTLEVRIPLVGGRIERFVADLIAKEVPQMQRFTADWISGKA</sequence>
<keyword evidence="2" id="KW-1185">Reference proteome</keyword>
<evidence type="ECO:0000313" key="1">
    <source>
        <dbReference type="EMBL" id="NVN48827.1"/>
    </source>
</evidence>
<dbReference type="AlphaFoldDB" id="A0A850PJA4"/>
<reference evidence="1 2" key="1">
    <citation type="submission" date="2020-05" db="EMBL/GenBank/DDBJ databases">
        <title>Draft genome sequence of Mycobacterium hippocampi DL, isolated from European seabass, Dicentrarchus labrax, reared in fish farms.</title>
        <authorList>
            <person name="Stathopoulou P."/>
            <person name="Asimakis E."/>
            <person name="Tzokas K."/>
            <person name="Batargias C."/>
            <person name="Tsiamis G."/>
        </authorList>
    </citation>
    <scope>NUCLEOTIDE SEQUENCE [LARGE SCALE GENOMIC DNA]</scope>
    <source>
        <strain evidence="1 2">DL</strain>
    </source>
</reference>
<dbReference type="EMBL" id="JABFYL010000008">
    <property type="protein sequence ID" value="NVN48827.1"/>
    <property type="molecule type" value="Genomic_DNA"/>
</dbReference>
<evidence type="ECO:0000313" key="2">
    <source>
        <dbReference type="Proteomes" id="UP000570517"/>
    </source>
</evidence>
<proteinExistence type="predicted"/>
<dbReference type="InterPro" id="IPR019639">
    <property type="entry name" value="DUF2505"/>
</dbReference>
<organism evidence="1 2">
    <name type="scientific">Mycolicibacterium hippocampi</name>
    <dbReference type="NCBI Taxonomy" id="659824"/>
    <lineage>
        <taxon>Bacteria</taxon>
        <taxon>Bacillati</taxon>
        <taxon>Actinomycetota</taxon>
        <taxon>Actinomycetes</taxon>
        <taxon>Mycobacteriales</taxon>
        <taxon>Mycobacteriaceae</taxon>
        <taxon>Mycolicibacterium</taxon>
    </lineage>
</organism>
<dbReference type="Proteomes" id="UP000570517">
    <property type="component" value="Unassembled WGS sequence"/>
</dbReference>
<gene>
    <name evidence="1" type="ORF">HLY00_249</name>
</gene>
<protein>
    <recommendedName>
        <fullName evidence="3">DUF2505 domain-containing protein</fullName>
    </recommendedName>
</protein>